<reference evidence="8" key="1">
    <citation type="submission" date="2019-04" db="EMBL/GenBank/DDBJ databases">
        <authorList>
            <person name="Brambilla D."/>
        </authorList>
    </citation>
    <scope>NUCLEOTIDE SEQUENCE</scope>
    <source>
        <strain evidence="8">BAL1</strain>
    </source>
</reference>
<dbReference type="InterPro" id="IPR051842">
    <property type="entry name" value="uS12_prolyl_hydroxylase"/>
</dbReference>
<organism evidence="8">
    <name type="scientific">Rheinheimera sp. BAL341</name>
    <dbReference type="NCBI Taxonomy" id="1708203"/>
    <lineage>
        <taxon>Bacteria</taxon>
        <taxon>Pseudomonadati</taxon>
        <taxon>Pseudomonadota</taxon>
        <taxon>Gammaproteobacteria</taxon>
        <taxon>Chromatiales</taxon>
        <taxon>Chromatiaceae</taxon>
        <taxon>Rheinheimera</taxon>
    </lineage>
</organism>
<accession>A0A486XT19</accession>
<dbReference type="SMART" id="SM00702">
    <property type="entry name" value="P4Hc"/>
    <property type="match status" value="1"/>
</dbReference>
<sequence length="235" mass="27390">MVVINPLLDFCNLQTQFAQDQRICIENFWQHESAQNITHHLAERVQFNYAFSTDGVYHEKTQQELMSLSPDQRSMMQKKLMQLASEGVGFWYGRKMIRPQPEDNDLLQQVHRLLNSEQVLQHIRDISGYDDIICASAQATRYLPGSYLTRHRDVVAAEGRRLAYVMSFTESWHPDWGGLLQFYEDNGTPRDAWAPRFNSMVLFDVRHVHAVTYVAPYALKPRLSITGWFRTVPLI</sequence>
<protein>
    <recommendedName>
        <fullName evidence="7">Fe2OG dioxygenase domain-containing protein</fullName>
    </recommendedName>
</protein>
<evidence type="ECO:0000256" key="6">
    <source>
        <dbReference type="ARBA" id="ARBA00023004"/>
    </source>
</evidence>
<dbReference type="PROSITE" id="PS51471">
    <property type="entry name" value="FE2OG_OXY"/>
    <property type="match status" value="1"/>
</dbReference>
<keyword evidence="5" id="KW-0560">Oxidoreductase</keyword>
<evidence type="ECO:0000256" key="1">
    <source>
        <dbReference type="ARBA" id="ARBA00001961"/>
    </source>
</evidence>
<keyword evidence="6" id="KW-0408">Iron</keyword>
<dbReference type="PANTHER" id="PTHR12117:SF0">
    <property type="entry name" value="PROLYL 3-HYDROXYLASE OGFOD1"/>
    <property type="match status" value="1"/>
</dbReference>
<gene>
    <name evidence="8" type="ORF">BAL341_2799</name>
</gene>
<dbReference type="PANTHER" id="PTHR12117">
    <property type="entry name" value="HISTONE ACETYLTRANSFERASE COMPLEX"/>
    <property type="match status" value="1"/>
</dbReference>
<dbReference type="InterPro" id="IPR005123">
    <property type="entry name" value="Oxoglu/Fe-dep_dioxygenase_dom"/>
</dbReference>
<evidence type="ECO:0000256" key="4">
    <source>
        <dbReference type="ARBA" id="ARBA00022964"/>
    </source>
</evidence>
<dbReference type="InterPro" id="IPR039558">
    <property type="entry name" value="TPA1/OFD1_N"/>
</dbReference>
<proteinExistence type="predicted"/>
<comment type="cofactor">
    <cofactor evidence="1">
        <name>L-ascorbate</name>
        <dbReference type="ChEBI" id="CHEBI:38290"/>
    </cofactor>
</comment>
<dbReference type="GO" id="GO:0031543">
    <property type="term" value="F:peptidyl-proline dioxygenase activity"/>
    <property type="evidence" value="ECO:0007669"/>
    <property type="project" value="TreeGrafter"/>
</dbReference>
<keyword evidence="4" id="KW-0223">Dioxygenase</keyword>
<dbReference type="GO" id="GO:0006449">
    <property type="term" value="P:regulation of translational termination"/>
    <property type="evidence" value="ECO:0007669"/>
    <property type="project" value="TreeGrafter"/>
</dbReference>
<dbReference type="Gene3D" id="2.60.120.620">
    <property type="entry name" value="q2cbj1_9rhob like domain"/>
    <property type="match status" value="1"/>
</dbReference>
<keyword evidence="2" id="KW-0479">Metal-binding</keyword>
<feature type="domain" description="Fe2OG dioxygenase" evidence="7">
    <location>
        <begin position="115"/>
        <end position="231"/>
    </location>
</feature>
<evidence type="ECO:0000256" key="2">
    <source>
        <dbReference type="ARBA" id="ARBA00022723"/>
    </source>
</evidence>
<dbReference type="GO" id="GO:0005506">
    <property type="term" value="F:iron ion binding"/>
    <property type="evidence" value="ECO:0007669"/>
    <property type="project" value="InterPro"/>
</dbReference>
<dbReference type="Pfam" id="PF13661">
    <property type="entry name" value="2OG-FeII_Oxy_4"/>
    <property type="match status" value="1"/>
</dbReference>
<dbReference type="AlphaFoldDB" id="A0A486XT19"/>
<evidence type="ECO:0000259" key="7">
    <source>
        <dbReference type="PROSITE" id="PS51471"/>
    </source>
</evidence>
<evidence type="ECO:0000256" key="3">
    <source>
        <dbReference type="ARBA" id="ARBA00022896"/>
    </source>
</evidence>
<dbReference type="InterPro" id="IPR006620">
    <property type="entry name" value="Pro_4_hyd_alph"/>
</dbReference>
<dbReference type="EMBL" id="CAAJGR010000006">
    <property type="protein sequence ID" value="VHO05713.1"/>
    <property type="molecule type" value="Genomic_DNA"/>
</dbReference>
<keyword evidence="3" id="KW-0847">Vitamin C</keyword>
<evidence type="ECO:0000256" key="5">
    <source>
        <dbReference type="ARBA" id="ARBA00023002"/>
    </source>
</evidence>
<dbReference type="GO" id="GO:0031418">
    <property type="term" value="F:L-ascorbic acid binding"/>
    <property type="evidence" value="ECO:0007669"/>
    <property type="project" value="UniProtKB-KW"/>
</dbReference>
<name>A0A486XT19_9GAMM</name>
<dbReference type="GO" id="GO:0005737">
    <property type="term" value="C:cytoplasm"/>
    <property type="evidence" value="ECO:0007669"/>
    <property type="project" value="TreeGrafter"/>
</dbReference>
<evidence type="ECO:0000313" key="8">
    <source>
        <dbReference type="EMBL" id="VHO05713.1"/>
    </source>
</evidence>